<dbReference type="Gene3D" id="1.20.58.320">
    <property type="entry name" value="TPR-like"/>
    <property type="match status" value="1"/>
</dbReference>
<gene>
    <name evidence="1" type="ORF">C9J27_00940</name>
</gene>
<dbReference type="SUPFAM" id="SSF48452">
    <property type="entry name" value="TPR-like"/>
    <property type="match status" value="1"/>
</dbReference>
<dbReference type="Gene3D" id="1.25.40.10">
    <property type="entry name" value="Tetratricopeptide repeat domain"/>
    <property type="match status" value="1"/>
</dbReference>
<dbReference type="EMBL" id="PYNF01000001">
    <property type="protein sequence ID" value="PSV01657.1"/>
    <property type="molecule type" value="Genomic_DNA"/>
</dbReference>
<dbReference type="InterPro" id="IPR011990">
    <property type="entry name" value="TPR-like_helical_dom_sf"/>
</dbReference>
<name>A0A0B7JEL1_9GAMM</name>
<reference evidence="1 2" key="1">
    <citation type="submission" date="2018-01" db="EMBL/GenBank/DDBJ databases">
        <title>Whole genome sequencing of Histamine producing bacteria.</title>
        <authorList>
            <person name="Butler K."/>
        </authorList>
    </citation>
    <scope>NUCLEOTIDE SEQUENCE [LARGE SCALE GENOMIC DNA]</scope>
    <source>
        <strain evidence="1 2">FS-7.2</strain>
    </source>
</reference>
<accession>A0A0B7JEL1</accession>
<dbReference type="GeneID" id="29943769"/>
<comment type="caution">
    <text evidence="1">The sequence shown here is derived from an EMBL/GenBank/DDBJ whole genome shotgun (WGS) entry which is preliminary data.</text>
</comment>
<evidence type="ECO:0000313" key="1">
    <source>
        <dbReference type="EMBL" id="PSV01657.1"/>
    </source>
</evidence>
<organism evidence="1 2">
    <name type="scientific">Photobacterium kishitanii</name>
    <dbReference type="NCBI Taxonomy" id="318456"/>
    <lineage>
        <taxon>Bacteria</taxon>
        <taxon>Pseudomonadati</taxon>
        <taxon>Pseudomonadota</taxon>
        <taxon>Gammaproteobacteria</taxon>
        <taxon>Vibrionales</taxon>
        <taxon>Vibrionaceae</taxon>
        <taxon>Photobacterium</taxon>
    </lineage>
</organism>
<dbReference type="Pfam" id="PF06041">
    <property type="entry name" value="DUF924"/>
    <property type="match status" value="1"/>
</dbReference>
<proteinExistence type="predicted"/>
<sequence>MVAEYQFILDYWFGELNGEVTRENKNVLWFLGGAEVDAEITSKFQRWVSMAGNGELNHWSDTAPGRLALIILLDQFPRNIYRGLNAAFRYDLLALAICKRGLALNQDAELAAIERVFFYLPLEHSEDLEDQEESVFRFDLLRKNVQLENVTVFDSFYDFADSHFQVIREFGRFPHRNAVKGRLSTKKELTWLHDGGLRFGQ</sequence>
<evidence type="ECO:0000313" key="2">
    <source>
        <dbReference type="Proteomes" id="UP000241426"/>
    </source>
</evidence>
<accession>A0A2T3KNK7</accession>
<dbReference type="Proteomes" id="UP000241426">
    <property type="component" value="Unassembled WGS sequence"/>
</dbReference>
<dbReference type="eggNOG" id="COG3803">
    <property type="taxonomic scope" value="Bacteria"/>
</dbReference>
<dbReference type="InterPro" id="IPR010323">
    <property type="entry name" value="DUF924"/>
</dbReference>
<protein>
    <submittedName>
        <fullName evidence="1">DUF924 domain-containing protein</fullName>
    </submittedName>
</protein>
<dbReference type="RefSeq" id="WP_036795480.1">
    <property type="nucleotide sequence ID" value="NZ_JAUZMX010000001.1"/>
</dbReference>
<dbReference type="AlphaFoldDB" id="A0A0B7JEL1"/>